<keyword evidence="1" id="KW-0472">Membrane</keyword>
<proteinExistence type="predicted"/>
<gene>
    <name evidence="2" type="ORF">MVES_003490</name>
</gene>
<evidence type="ECO:0000256" key="1">
    <source>
        <dbReference type="SAM" id="Phobius"/>
    </source>
</evidence>
<sequence length="201" mass="22240">MRINTPGIQGILGGQAGANIGRLPNGRDEGVEVDWGMYNHCLHVSTKSESLVCSDRKFGQRFNPADGLKLVAGITSVPASDLVDKVPIINQWDKLSKGGMYCLFLGTIFTGLAFLIACFFARPFTIIAAVLTFLGFALLLSGASIWTFMIRKLIKDEMPPFEYKYGNSLWFMWASVFCTLVALPAYISASVASRRKYEEEY</sequence>
<dbReference type="Gene3D" id="1.20.140.150">
    <property type="match status" value="1"/>
</dbReference>
<dbReference type="AlphaFoldDB" id="A0A2N1J8E6"/>
<evidence type="ECO:0000313" key="3">
    <source>
        <dbReference type="Proteomes" id="UP000232875"/>
    </source>
</evidence>
<name>A0A2N1J8E6_9BASI</name>
<protein>
    <submittedName>
        <fullName evidence="2">Uncharacterized protein</fullName>
    </submittedName>
</protein>
<reference evidence="2 3" key="1">
    <citation type="submission" date="2017-10" db="EMBL/GenBank/DDBJ databases">
        <title>A novel species of cold-tolerant Malassezia isolated from bats.</title>
        <authorList>
            <person name="Lorch J.M."/>
            <person name="Palmer J.M."/>
            <person name="Vanderwolf K.J."/>
            <person name="Schmidt K.Z."/>
            <person name="Verant M.L."/>
            <person name="Weller T.J."/>
            <person name="Blehert D.S."/>
        </authorList>
    </citation>
    <scope>NUCLEOTIDE SEQUENCE [LARGE SCALE GENOMIC DNA]</scope>
    <source>
        <strain evidence="2 3">NWHC:44797-103</strain>
    </source>
</reference>
<evidence type="ECO:0000313" key="2">
    <source>
        <dbReference type="EMBL" id="PKI82742.1"/>
    </source>
</evidence>
<dbReference type="OrthoDB" id="3349852at2759"/>
<feature type="transmembrane region" description="Helical" evidence="1">
    <location>
        <begin position="127"/>
        <end position="149"/>
    </location>
</feature>
<dbReference type="Proteomes" id="UP000232875">
    <property type="component" value="Unassembled WGS sequence"/>
</dbReference>
<feature type="transmembrane region" description="Helical" evidence="1">
    <location>
        <begin position="98"/>
        <end position="120"/>
    </location>
</feature>
<feature type="transmembrane region" description="Helical" evidence="1">
    <location>
        <begin position="169"/>
        <end position="187"/>
    </location>
</feature>
<keyword evidence="1" id="KW-0812">Transmembrane</keyword>
<keyword evidence="3" id="KW-1185">Reference proteome</keyword>
<keyword evidence="1" id="KW-1133">Transmembrane helix</keyword>
<accession>A0A2N1J8E6</accession>
<organism evidence="2 3">
    <name type="scientific">Malassezia vespertilionis</name>
    <dbReference type="NCBI Taxonomy" id="2020962"/>
    <lineage>
        <taxon>Eukaryota</taxon>
        <taxon>Fungi</taxon>
        <taxon>Dikarya</taxon>
        <taxon>Basidiomycota</taxon>
        <taxon>Ustilaginomycotina</taxon>
        <taxon>Malasseziomycetes</taxon>
        <taxon>Malasseziales</taxon>
        <taxon>Malasseziaceae</taxon>
        <taxon>Malassezia</taxon>
    </lineage>
</organism>
<dbReference type="EMBL" id="KZ454994">
    <property type="protein sequence ID" value="PKI82742.1"/>
    <property type="molecule type" value="Genomic_DNA"/>
</dbReference>